<dbReference type="SUPFAM" id="SSF46689">
    <property type="entry name" value="Homeodomain-like"/>
    <property type="match status" value="2"/>
</dbReference>
<evidence type="ECO:0000256" key="4">
    <source>
        <dbReference type="ARBA" id="ARBA00022729"/>
    </source>
</evidence>
<dbReference type="Pfam" id="PF01497">
    <property type="entry name" value="Peripla_BP_2"/>
    <property type="match status" value="1"/>
</dbReference>
<evidence type="ECO:0000259" key="8">
    <source>
        <dbReference type="PROSITE" id="PS01124"/>
    </source>
</evidence>
<dbReference type="InterPro" id="IPR003313">
    <property type="entry name" value="AraC-bd"/>
</dbReference>
<keyword evidence="3" id="KW-0813">Transport</keyword>
<evidence type="ECO:0000256" key="2">
    <source>
        <dbReference type="ARBA" id="ARBA00008814"/>
    </source>
</evidence>
<dbReference type="Proteomes" id="UP000641588">
    <property type="component" value="Unassembled WGS sequence"/>
</dbReference>
<accession>A0A972K0D8</accession>
<evidence type="ECO:0000256" key="3">
    <source>
        <dbReference type="ARBA" id="ARBA00022448"/>
    </source>
</evidence>
<keyword evidence="7" id="KW-0804">Transcription</keyword>
<dbReference type="InterPro" id="IPR018060">
    <property type="entry name" value="HTH_AraC"/>
</dbReference>
<dbReference type="InterPro" id="IPR037923">
    <property type="entry name" value="HTH-like"/>
</dbReference>
<keyword evidence="6" id="KW-0238">DNA-binding</keyword>
<dbReference type="PANTHER" id="PTHR30532:SF21">
    <property type="entry name" value="SIDEROPHORE-BINDING LIPOPROTEIN YFIY-RELATED"/>
    <property type="match status" value="1"/>
</dbReference>
<dbReference type="GO" id="GO:0043565">
    <property type="term" value="F:sequence-specific DNA binding"/>
    <property type="evidence" value="ECO:0007669"/>
    <property type="project" value="InterPro"/>
</dbReference>
<evidence type="ECO:0000256" key="5">
    <source>
        <dbReference type="ARBA" id="ARBA00023015"/>
    </source>
</evidence>
<dbReference type="Gene3D" id="2.60.120.10">
    <property type="entry name" value="Jelly Rolls"/>
    <property type="match status" value="1"/>
</dbReference>
<evidence type="ECO:0000313" key="11">
    <source>
        <dbReference type="Proteomes" id="UP000641588"/>
    </source>
</evidence>
<dbReference type="InterPro" id="IPR002491">
    <property type="entry name" value="ABC_transptr_periplasmic_BD"/>
</dbReference>
<sequence length="583" mass="67156">MGAIHAKMEPSYICEKFAFSGLSILCDYTRGTNKTMMIPSDIYTRLNELIIDVTDVELTECSPHWRSQPQIVSSCQIWFVHKGTAKLELNGETCRIGAGHLLFLSKGQKFEAASDSAVPLIFYTVSFTYRTLLRKTDKDYVYRAEGEAFPLNGEVPIHNHQPQVHYLFEQLYGCRKGNDGGRGQYRLKGLLHELLYLVAVELEDGINQQRNGVERTVEYIHQHYTKNLPLEELSRLAGFSPSYYSRLFKKLKGLSPNSYMTKLRMNRAKELLVYSQGSYYEIAQYLGYKEESYFSRMFKKETGYSPTEYVKMSRTIVVAMRHSFHGDFLALGISPHAAVMARGSEVSPIYNQYEGMPLPILVDGKSSMDDLVRLKPTLILCDDEWAKLNKELTHVAPTVTIPYWDIPWRERLYRIADLVGRRKEAKAWLQYYEQKAEQASQRIKANIGDETVFVLRIVGGKLRVYGMDRNIGSTLYQDLKLTPPENVRGIKWRKTITLEELPDYDANYVLLMGSPHKKDQKMMRKLIQSPQWQALTAVRHHQCVDIALYPWIDYSASSHELVIDEVVRIFAPEEQKSQKSSNN</sequence>
<dbReference type="Gene3D" id="1.10.10.60">
    <property type="entry name" value="Homeodomain-like"/>
    <property type="match status" value="2"/>
</dbReference>
<dbReference type="SMART" id="SM00342">
    <property type="entry name" value="HTH_ARAC"/>
    <property type="match status" value="1"/>
</dbReference>
<dbReference type="GO" id="GO:0030288">
    <property type="term" value="C:outer membrane-bounded periplasmic space"/>
    <property type="evidence" value="ECO:0007669"/>
    <property type="project" value="TreeGrafter"/>
</dbReference>
<dbReference type="Pfam" id="PF02311">
    <property type="entry name" value="AraC_binding"/>
    <property type="match status" value="1"/>
</dbReference>
<evidence type="ECO:0000256" key="6">
    <source>
        <dbReference type="ARBA" id="ARBA00023125"/>
    </source>
</evidence>
<proteinExistence type="inferred from homology"/>
<comment type="subcellular location">
    <subcellularLocation>
        <location evidence="1">Cell envelope</location>
    </subcellularLocation>
</comment>
<dbReference type="PROSITE" id="PS50983">
    <property type="entry name" value="FE_B12_PBP"/>
    <property type="match status" value="1"/>
</dbReference>
<dbReference type="GO" id="GO:0003700">
    <property type="term" value="F:DNA-binding transcription factor activity"/>
    <property type="evidence" value="ECO:0007669"/>
    <property type="project" value="InterPro"/>
</dbReference>
<dbReference type="InterPro" id="IPR009057">
    <property type="entry name" value="Homeodomain-like_sf"/>
</dbReference>
<dbReference type="Gene3D" id="3.40.50.1980">
    <property type="entry name" value="Nitrogenase molybdenum iron protein domain"/>
    <property type="match status" value="2"/>
</dbReference>
<dbReference type="PANTHER" id="PTHR30532">
    <property type="entry name" value="IRON III DICITRATE-BINDING PERIPLASMIC PROTEIN"/>
    <property type="match status" value="1"/>
</dbReference>
<dbReference type="InterPro" id="IPR014710">
    <property type="entry name" value="RmlC-like_jellyroll"/>
</dbReference>
<name>A0A972K0D8_9BACL</name>
<protein>
    <submittedName>
        <fullName evidence="10">Helix-turn-helix domain-containing protein</fullName>
    </submittedName>
</protein>
<dbReference type="InterPro" id="IPR051313">
    <property type="entry name" value="Bact_iron-sidero_bind"/>
</dbReference>
<comment type="similarity">
    <text evidence="2">Belongs to the bacterial solute-binding protein 8 family.</text>
</comment>
<keyword evidence="4" id="KW-0732">Signal</keyword>
<feature type="domain" description="HTH araC/xylS-type" evidence="8">
    <location>
        <begin position="214"/>
        <end position="312"/>
    </location>
</feature>
<evidence type="ECO:0000256" key="1">
    <source>
        <dbReference type="ARBA" id="ARBA00004196"/>
    </source>
</evidence>
<comment type="caution">
    <text evidence="10">The sequence shown here is derived from an EMBL/GenBank/DDBJ whole genome shotgun (WGS) entry which is preliminary data.</text>
</comment>
<dbReference type="AlphaFoldDB" id="A0A972K0D8"/>
<evidence type="ECO:0000256" key="7">
    <source>
        <dbReference type="ARBA" id="ARBA00023163"/>
    </source>
</evidence>
<keyword evidence="5" id="KW-0805">Transcription regulation</keyword>
<keyword evidence="11" id="KW-1185">Reference proteome</keyword>
<dbReference type="GO" id="GO:1901678">
    <property type="term" value="P:iron coordination entity transport"/>
    <property type="evidence" value="ECO:0007669"/>
    <property type="project" value="UniProtKB-ARBA"/>
</dbReference>
<evidence type="ECO:0000259" key="9">
    <source>
        <dbReference type="PROSITE" id="PS50983"/>
    </source>
</evidence>
<dbReference type="Pfam" id="PF12833">
    <property type="entry name" value="HTH_18"/>
    <property type="match status" value="1"/>
</dbReference>
<feature type="domain" description="Fe/B12 periplasmic-binding" evidence="9">
    <location>
        <begin position="316"/>
        <end position="574"/>
    </location>
</feature>
<dbReference type="SUPFAM" id="SSF51215">
    <property type="entry name" value="Regulatory protein AraC"/>
    <property type="match status" value="1"/>
</dbReference>
<organism evidence="10 11">
    <name type="scientific">Paenibacillus foliorum</name>
    <dbReference type="NCBI Taxonomy" id="2654974"/>
    <lineage>
        <taxon>Bacteria</taxon>
        <taxon>Bacillati</taxon>
        <taxon>Bacillota</taxon>
        <taxon>Bacilli</taxon>
        <taxon>Bacillales</taxon>
        <taxon>Paenibacillaceae</taxon>
        <taxon>Paenibacillus</taxon>
    </lineage>
</organism>
<dbReference type="SUPFAM" id="SSF53807">
    <property type="entry name" value="Helical backbone' metal receptor"/>
    <property type="match status" value="1"/>
</dbReference>
<reference evidence="10" key="1">
    <citation type="submission" date="2019-10" db="EMBL/GenBank/DDBJ databases">
        <title>Description of Paenibacillus glebae sp. nov.</title>
        <authorList>
            <person name="Carlier A."/>
            <person name="Qi S."/>
        </authorList>
    </citation>
    <scope>NUCLEOTIDE SEQUENCE</scope>
    <source>
        <strain evidence="10">LMG 31456</strain>
    </source>
</reference>
<gene>
    <name evidence="10" type="ORF">GC093_10920</name>
</gene>
<evidence type="ECO:0000313" key="10">
    <source>
        <dbReference type="EMBL" id="NOU93730.1"/>
    </source>
</evidence>
<dbReference type="EMBL" id="WHOD01000049">
    <property type="protein sequence ID" value="NOU93730.1"/>
    <property type="molecule type" value="Genomic_DNA"/>
</dbReference>
<dbReference type="PROSITE" id="PS01124">
    <property type="entry name" value="HTH_ARAC_FAMILY_2"/>
    <property type="match status" value="1"/>
</dbReference>